<keyword evidence="11 15" id="KW-1133">Transmembrane helix</keyword>
<feature type="domain" description="AAA+ ATPase" evidence="17">
    <location>
        <begin position="197"/>
        <end position="336"/>
    </location>
</feature>
<dbReference type="Pfam" id="PF00004">
    <property type="entry name" value="AAA"/>
    <property type="match status" value="1"/>
</dbReference>
<feature type="region of interest" description="Disordered" evidence="16">
    <location>
        <begin position="610"/>
        <end position="633"/>
    </location>
</feature>
<dbReference type="GO" id="GO:0016887">
    <property type="term" value="F:ATP hydrolysis activity"/>
    <property type="evidence" value="ECO:0007669"/>
    <property type="project" value="UniProtKB-UniRule"/>
</dbReference>
<feature type="binding site" evidence="15">
    <location>
        <position position="427"/>
    </location>
    <ligand>
        <name>Zn(2+)</name>
        <dbReference type="ChEBI" id="CHEBI:29105"/>
        <note>catalytic</note>
    </ligand>
</feature>
<evidence type="ECO:0000256" key="11">
    <source>
        <dbReference type="ARBA" id="ARBA00022989"/>
    </source>
</evidence>
<dbReference type="InterPro" id="IPR003959">
    <property type="entry name" value="ATPase_AAA_core"/>
</dbReference>
<evidence type="ECO:0000256" key="9">
    <source>
        <dbReference type="ARBA" id="ARBA00022833"/>
    </source>
</evidence>
<dbReference type="GO" id="GO:0004176">
    <property type="term" value="F:ATP-dependent peptidase activity"/>
    <property type="evidence" value="ECO:0007669"/>
    <property type="project" value="InterPro"/>
</dbReference>
<dbReference type="FunFam" id="1.20.58.760:FF:000001">
    <property type="entry name" value="ATP-dependent zinc metalloprotease FtsH"/>
    <property type="match status" value="1"/>
</dbReference>
<comment type="similarity">
    <text evidence="2 15">In the C-terminal section; belongs to the peptidase M41 family.</text>
</comment>
<evidence type="ECO:0000313" key="18">
    <source>
        <dbReference type="EMBL" id="OGZ20248.1"/>
    </source>
</evidence>
<dbReference type="InterPro" id="IPR037219">
    <property type="entry name" value="Peptidase_M41-like"/>
</dbReference>
<dbReference type="PANTHER" id="PTHR23076">
    <property type="entry name" value="METALLOPROTEASE M41 FTSH"/>
    <property type="match status" value="1"/>
</dbReference>
<evidence type="ECO:0000256" key="2">
    <source>
        <dbReference type="ARBA" id="ARBA00010044"/>
    </source>
</evidence>
<evidence type="ECO:0000256" key="14">
    <source>
        <dbReference type="ARBA" id="ARBA00061570"/>
    </source>
</evidence>
<dbReference type="SMART" id="SM00382">
    <property type="entry name" value="AAA"/>
    <property type="match status" value="1"/>
</dbReference>
<feature type="binding site" evidence="15">
    <location>
        <position position="503"/>
    </location>
    <ligand>
        <name>Zn(2+)</name>
        <dbReference type="ChEBI" id="CHEBI:29105"/>
        <note>catalytic</note>
    </ligand>
</feature>
<keyword evidence="12 15" id="KW-0482">Metalloprotease</keyword>
<keyword evidence="5 15" id="KW-0812">Transmembrane</keyword>
<dbReference type="GO" id="GO:0004222">
    <property type="term" value="F:metalloendopeptidase activity"/>
    <property type="evidence" value="ECO:0007669"/>
    <property type="project" value="InterPro"/>
</dbReference>
<dbReference type="InterPro" id="IPR041569">
    <property type="entry name" value="AAA_lid_3"/>
</dbReference>
<dbReference type="FunFam" id="3.40.50.300:FF:000001">
    <property type="entry name" value="ATP-dependent zinc metalloprotease FtsH"/>
    <property type="match status" value="1"/>
</dbReference>
<dbReference type="GO" id="GO:0006508">
    <property type="term" value="P:proteolysis"/>
    <property type="evidence" value="ECO:0007669"/>
    <property type="project" value="UniProtKB-KW"/>
</dbReference>
<dbReference type="Pfam" id="PF06480">
    <property type="entry name" value="FtsH_ext"/>
    <property type="match status" value="1"/>
</dbReference>
<dbReference type="InterPro" id="IPR003593">
    <property type="entry name" value="AAA+_ATPase"/>
</dbReference>
<evidence type="ECO:0000256" key="8">
    <source>
        <dbReference type="ARBA" id="ARBA00022801"/>
    </source>
</evidence>
<evidence type="ECO:0000256" key="13">
    <source>
        <dbReference type="ARBA" id="ARBA00023136"/>
    </source>
</evidence>
<dbReference type="NCBIfam" id="TIGR01241">
    <property type="entry name" value="FtsH_fam"/>
    <property type="match status" value="1"/>
</dbReference>
<dbReference type="InterPro" id="IPR011546">
    <property type="entry name" value="Pept_M41_FtsH_extracell"/>
</dbReference>
<dbReference type="AlphaFoldDB" id="A0A1G2E592"/>
<dbReference type="EMBL" id="MHMA01000020">
    <property type="protein sequence ID" value="OGZ20248.1"/>
    <property type="molecule type" value="Genomic_DNA"/>
</dbReference>
<evidence type="ECO:0000259" key="17">
    <source>
        <dbReference type="SMART" id="SM00382"/>
    </source>
</evidence>
<comment type="function">
    <text evidence="15">Acts as a processive, ATP-dependent zinc metallopeptidase for both cytoplasmic and membrane proteins. Plays a role in the quality control of integral membrane proteins.</text>
</comment>
<keyword evidence="7 15" id="KW-0547">Nucleotide-binding</keyword>
<dbReference type="CDD" id="cd19501">
    <property type="entry name" value="RecA-like_FtsH"/>
    <property type="match status" value="1"/>
</dbReference>
<proteinExistence type="inferred from homology"/>
<evidence type="ECO:0000256" key="4">
    <source>
        <dbReference type="ARBA" id="ARBA00022670"/>
    </source>
</evidence>
<evidence type="ECO:0000256" key="7">
    <source>
        <dbReference type="ARBA" id="ARBA00022741"/>
    </source>
</evidence>
<accession>A0A1G2E592</accession>
<keyword evidence="13 15" id="KW-0472">Membrane</keyword>
<keyword evidence="8 15" id="KW-0378">Hydrolase</keyword>
<sequence>MKSLLKNFIFIFLIFLIVSGIFTVFSQTGQTSKEIPLTEVVKNINQGNVKKIAVAGNNITVTFQDGSQAKSKKETEAALSQSLANYGVSQDALKGVEVELKEESGWLSWLGPISVFVLPLLIFVFFFFMIFRQAKVGASQAFDFSRAKARLFGAEGHPKDIITFKDVAGLTEAKEELKEIVDFLKFPKKFLNMGARIPRGVLLMGPPGTGKTMLARAVAGEAHVPFFHISGSEFVEMFVGVGAARTRDLFNTAKKAAPSIIFIDELDAVGRHRGAGLGGGHDEREQTLNQILTEMDGFERDTNVIVTAATNRPDVLDPALLRPGRFDRRVVLDLPDINDREAILKIHAKGKPLALSVNLREIAERTPGFSGADLANLMNEAAILAARRSKQQIAQEELLESIDKVLLGPERKSHVLSKDEKLIAAYHEAGHALVASSLPNAEPVRKISIIARGRAAGYTLKLPSEEKHLKAKSDFVADLAMFLGGYCAEELVFGEITTGASNDLEKASELARSLVKEYGMSEKLGPVAFGEKEELIFLGKEIGEQRNYSEKIAEEIDQEVSRFIKEAESTARSILKKKRAILNKIATTLAEKETIEREEYEALIKGGKKVNPPSSRLAGLRRGKEKFKVKEIK</sequence>
<organism evidence="18 19">
    <name type="scientific">Candidatus Nealsonbacteria bacterium RIFCSPHIGHO2_01_FULL_43_31</name>
    <dbReference type="NCBI Taxonomy" id="1801665"/>
    <lineage>
        <taxon>Bacteria</taxon>
        <taxon>Candidatus Nealsoniibacteriota</taxon>
    </lineage>
</organism>
<evidence type="ECO:0000256" key="12">
    <source>
        <dbReference type="ARBA" id="ARBA00023049"/>
    </source>
</evidence>
<dbReference type="GO" id="GO:0005524">
    <property type="term" value="F:ATP binding"/>
    <property type="evidence" value="ECO:0007669"/>
    <property type="project" value="UniProtKB-UniRule"/>
</dbReference>
<comment type="subcellular location">
    <subcellularLocation>
        <location evidence="15">Cell membrane</location>
        <topology evidence="15">Multi-pass membrane protein</topology>
        <orientation evidence="15">Cytoplasmic side</orientation>
    </subcellularLocation>
    <subcellularLocation>
        <location evidence="1">Membrane</location>
    </subcellularLocation>
</comment>
<evidence type="ECO:0000313" key="19">
    <source>
        <dbReference type="Proteomes" id="UP000178721"/>
    </source>
</evidence>
<name>A0A1G2E592_9BACT</name>
<feature type="binding site" evidence="15">
    <location>
        <position position="431"/>
    </location>
    <ligand>
        <name>Zn(2+)</name>
        <dbReference type="ChEBI" id="CHEBI:29105"/>
        <note>catalytic</note>
    </ligand>
</feature>
<evidence type="ECO:0000256" key="6">
    <source>
        <dbReference type="ARBA" id="ARBA00022723"/>
    </source>
</evidence>
<comment type="subunit">
    <text evidence="15">Homohexamer.</text>
</comment>
<dbReference type="Proteomes" id="UP000178721">
    <property type="component" value="Unassembled WGS sequence"/>
</dbReference>
<keyword evidence="6 15" id="KW-0479">Metal-binding</keyword>
<dbReference type="GO" id="GO:0030163">
    <property type="term" value="P:protein catabolic process"/>
    <property type="evidence" value="ECO:0007669"/>
    <property type="project" value="UniProtKB-UniRule"/>
</dbReference>
<dbReference type="GO" id="GO:0008270">
    <property type="term" value="F:zinc ion binding"/>
    <property type="evidence" value="ECO:0007669"/>
    <property type="project" value="UniProtKB-UniRule"/>
</dbReference>
<comment type="similarity">
    <text evidence="14 15">In the central section; belongs to the AAA ATPase family.</text>
</comment>
<dbReference type="Pfam" id="PF17862">
    <property type="entry name" value="AAA_lid_3"/>
    <property type="match status" value="1"/>
</dbReference>
<dbReference type="GO" id="GO:0005886">
    <property type="term" value="C:plasma membrane"/>
    <property type="evidence" value="ECO:0007669"/>
    <property type="project" value="UniProtKB-SubCell"/>
</dbReference>
<comment type="caution">
    <text evidence="18">The sequence shown here is derived from an EMBL/GenBank/DDBJ whole genome shotgun (WGS) entry which is preliminary data.</text>
</comment>
<dbReference type="GO" id="GO:0051301">
    <property type="term" value="P:cell division"/>
    <property type="evidence" value="ECO:0007669"/>
    <property type="project" value="UniProtKB-KW"/>
</dbReference>
<keyword evidence="3 15" id="KW-1003">Cell membrane</keyword>
<gene>
    <name evidence="15" type="primary">ftsH</name>
    <name evidence="18" type="ORF">A2654_00955</name>
</gene>
<dbReference type="PANTHER" id="PTHR23076:SF97">
    <property type="entry name" value="ATP-DEPENDENT ZINC METALLOPROTEASE YME1L1"/>
    <property type="match status" value="1"/>
</dbReference>
<keyword evidence="4 15" id="KW-0645">Protease</keyword>
<dbReference type="SUPFAM" id="SSF52540">
    <property type="entry name" value="P-loop containing nucleoside triphosphate hydrolases"/>
    <property type="match status" value="1"/>
</dbReference>
<evidence type="ECO:0000256" key="1">
    <source>
        <dbReference type="ARBA" id="ARBA00004370"/>
    </source>
</evidence>
<feature type="transmembrane region" description="Helical" evidence="15">
    <location>
        <begin position="109"/>
        <end position="131"/>
    </location>
</feature>
<evidence type="ECO:0000256" key="5">
    <source>
        <dbReference type="ARBA" id="ARBA00022692"/>
    </source>
</evidence>
<evidence type="ECO:0000256" key="15">
    <source>
        <dbReference type="HAMAP-Rule" id="MF_01458"/>
    </source>
</evidence>
<keyword evidence="18" id="KW-0132">Cell division</keyword>
<dbReference type="FunFam" id="1.10.8.60:FF:000001">
    <property type="entry name" value="ATP-dependent zinc metalloprotease FtsH"/>
    <property type="match status" value="1"/>
</dbReference>
<dbReference type="Gene3D" id="3.40.50.300">
    <property type="entry name" value="P-loop containing nucleotide triphosphate hydrolases"/>
    <property type="match status" value="1"/>
</dbReference>
<evidence type="ECO:0000256" key="3">
    <source>
        <dbReference type="ARBA" id="ARBA00022475"/>
    </source>
</evidence>
<evidence type="ECO:0000256" key="10">
    <source>
        <dbReference type="ARBA" id="ARBA00022840"/>
    </source>
</evidence>
<keyword evidence="9 15" id="KW-0862">Zinc</keyword>
<dbReference type="Pfam" id="PF01434">
    <property type="entry name" value="Peptidase_M41"/>
    <property type="match status" value="1"/>
</dbReference>
<keyword evidence="18" id="KW-0131">Cell cycle</keyword>
<dbReference type="EC" id="3.4.24.-" evidence="15"/>
<comment type="cofactor">
    <cofactor evidence="15">
        <name>Zn(2+)</name>
        <dbReference type="ChEBI" id="CHEBI:29105"/>
    </cofactor>
    <text evidence="15">Binds 1 zinc ion per subunit.</text>
</comment>
<dbReference type="InterPro" id="IPR000642">
    <property type="entry name" value="Peptidase_M41"/>
</dbReference>
<protein>
    <recommendedName>
        <fullName evidence="15">ATP-dependent zinc metalloprotease FtsH</fullName>
        <ecNumber evidence="15">3.4.24.-</ecNumber>
    </recommendedName>
</protein>
<feature type="binding site" evidence="15">
    <location>
        <begin position="205"/>
        <end position="212"/>
    </location>
    <ligand>
        <name>ATP</name>
        <dbReference type="ChEBI" id="CHEBI:30616"/>
    </ligand>
</feature>
<dbReference type="InterPro" id="IPR005936">
    <property type="entry name" value="FtsH"/>
</dbReference>
<dbReference type="Gene3D" id="1.10.8.60">
    <property type="match status" value="1"/>
</dbReference>
<dbReference type="InterPro" id="IPR027417">
    <property type="entry name" value="P-loop_NTPase"/>
</dbReference>
<reference evidence="18 19" key="1">
    <citation type="journal article" date="2016" name="Nat. Commun.">
        <title>Thousands of microbial genomes shed light on interconnected biogeochemical processes in an aquifer system.</title>
        <authorList>
            <person name="Anantharaman K."/>
            <person name="Brown C.T."/>
            <person name="Hug L.A."/>
            <person name="Sharon I."/>
            <person name="Castelle C.J."/>
            <person name="Probst A.J."/>
            <person name="Thomas B.C."/>
            <person name="Singh A."/>
            <person name="Wilkins M.J."/>
            <person name="Karaoz U."/>
            <person name="Brodie E.L."/>
            <person name="Williams K.H."/>
            <person name="Hubbard S.S."/>
            <person name="Banfield J.F."/>
        </authorList>
    </citation>
    <scope>NUCLEOTIDE SEQUENCE [LARGE SCALE GENOMIC DNA]</scope>
</reference>
<comment type="caution">
    <text evidence="15">Lacks conserved residue(s) required for the propagation of feature annotation.</text>
</comment>
<feature type="active site" evidence="15">
    <location>
        <position position="428"/>
    </location>
</feature>
<dbReference type="Gene3D" id="1.20.58.760">
    <property type="entry name" value="Peptidase M41"/>
    <property type="match status" value="1"/>
</dbReference>
<evidence type="ECO:0000256" key="16">
    <source>
        <dbReference type="SAM" id="MobiDB-lite"/>
    </source>
</evidence>
<dbReference type="HAMAP" id="MF_01458">
    <property type="entry name" value="FtsH"/>
    <property type="match status" value="1"/>
</dbReference>
<keyword evidence="10 15" id="KW-0067">ATP-binding</keyword>
<dbReference type="SUPFAM" id="SSF140990">
    <property type="entry name" value="FtsH protease domain-like"/>
    <property type="match status" value="1"/>
</dbReference>